<evidence type="ECO:0000313" key="2">
    <source>
        <dbReference type="EMBL" id="CAL4974928.1"/>
    </source>
</evidence>
<dbReference type="Pfam" id="PF03478">
    <property type="entry name" value="Beta-prop_KIB1-4"/>
    <property type="match status" value="1"/>
</dbReference>
<dbReference type="InterPro" id="IPR036047">
    <property type="entry name" value="F-box-like_dom_sf"/>
</dbReference>
<evidence type="ECO:0000313" key="3">
    <source>
        <dbReference type="Proteomes" id="UP001497457"/>
    </source>
</evidence>
<dbReference type="PANTHER" id="PTHR33110">
    <property type="entry name" value="F-BOX/KELCH-REPEAT PROTEIN-RELATED"/>
    <property type="match status" value="1"/>
</dbReference>
<dbReference type="InterPro" id="IPR005174">
    <property type="entry name" value="KIB1-4_b-propeller"/>
</dbReference>
<reference evidence="2" key="1">
    <citation type="submission" date="2024-10" db="EMBL/GenBank/DDBJ databases">
        <authorList>
            <person name="Ryan C."/>
        </authorList>
    </citation>
    <scope>NUCLEOTIDE SEQUENCE [LARGE SCALE GENOMIC DNA]</scope>
</reference>
<dbReference type="EMBL" id="OZ075130">
    <property type="protein sequence ID" value="CAL4974928.1"/>
    <property type="molecule type" value="Genomic_DNA"/>
</dbReference>
<evidence type="ECO:0000259" key="1">
    <source>
        <dbReference type="Pfam" id="PF03478"/>
    </source>
</evidence>
<gene>
    <name evidence="2" type="ORF">URODEC1_LOCUS52818</name>
</gene>
<dbReference type="SUPFAM" id="SSF81383">
    <property type="entry name" value="F-box domain"/>
    <property type="match status" value="1"/>
</dbReference>
<dbReference type="PANTHER" id="PTHR33110:SF71">
    <property type="entry name" value="F-BOX_KELCH-REPEAT PROTEIN"/>
    <property type="match status" value="1"/>
</dbReference>
<organism evidence="2 3">
    <name type="scientific">Urochloa decumbens</name>
    <dbReference type="NCBI Taxonomy" id="240449"/>
    <lineage>
        <taxon>Eukaryota</taxon>
        <taxon>Viridiplantae</taxon>
        <taxon>Streptophyta</taxon>
        <taxon>Embryophyta</taxon>
        <taxon>Tracheophyta</taxon>
        <taxon>Spermatophyta</taxon>
        <taxon>Magnoliopsida</taxon>
        <taxon>Liliopsida</taxon>
        <taxon>Poales</taxon>
        <taxon>Poaceae</taxon>
        <taxon>PACMAD clade</taxon>
        <taxon>Panicoideae</taxon>
        <taxon>Panicodae</taxon>
        <taxon>Paniceae</taxon>
        <taxon>Melinidinae</taxon>
        <taxon>Urochloa</taxon>
    </lineage>
</organism>
<sequence>MEQGQRCRLSWADAPPEVLGLVLGRLPTLADRYRFGAVCWPWYTAERHLPRRWQLPWLALSLPSPPTANRASFYSLSDEAVYHLSLPAGAGGVCAALAGSADDWLVVAHRDRGNFLVNPFTGAMLPLPHQHTITRIAFRQADNQVAEYYPPRSQREPFIRKAVLSCATSEDDPGRCIVAAVADSGELFFCRPGQGSWRRPMMAKLEGIHSTFEDITFCNGKLYGTLWYRWLTSLQTMRVFDLDEDTDQLVESGDDEGRLLMVGRYCWNYMDGTVGRTCSFKVYHRVPVQPEVLFVGSSGARSFAAAEHGVDADCICFADDHCQEQGDTVPVISCLGPDDPAKTRPCRDIGKYCMRDGSVMYLKDLPSNERRSPPVWLYLSEQRR</sequence>
<name>A0ABC9AC42_9POAL</name>
<dbReference type="Proteomes" id="UP001497457">
    <property type="component" value="Chromosome 20rd"/>
</dbReference>
<proteinExistence type="predicted"/>
<protein>
    <recommendedName>
        <fullName evidence="1">KIB1-4 beta-propeller domain-containing protein</fullName>
    </recommendedName>
</protein>
<keyword evidence="3" id="KW-1185">Reference proteome</keyword>
<dbReference type="AlphaFoldDB" id="A0ABC9AC42"/>
<accession>A0ABC9AC42</accession>
<feature type="domain" description="KIB1-4 beta-propeller" evidence="1">
    <location>
        <begin position="73"/>
        <end position="324"/>
    </location>
</feature>